<dbReference type="InterPro" id="IPR016685">
    <property type="entry name" value="Silence_cplx_Nase-comp_TudorSN"/>
</dbReference>
<dbReference type="InParanoid" id="A0A066WS38"/>
<dbReference type="AlphaFoldDB" id="A0A066WS38"/>
<dbReference type="Gene3D" id="2.40.50.90">
    <property type="match status" value="5"/>
</dbReference>
<evidence type="ECO:0000256" key="2">
    <source>
        <dbReference type="ARBA" id="ARBA00022490"/>
    </source>
</evidence>
<dbReference type="PANTHER" id="PTHR12302:SF2">
    <property type="entry name" value="STAPHYLOCOCCAL NUCLEASE DOMAIN-CONTAINING PROTEIN 1"/>
    <property type="match status" value="1"/>
</dbReference>
<reference evidence="8 9" key="1">
    <citation type="submission" date="2014-05" db="EMBL/GenBank/DDBJ databases">
        <title>Draft genome sequence of a rare smut relative, Tilletiaria anomala UBC 951.</title>
        <authorList>
            <consortium name="DOE Joint Genome Institute"/>
            <person name="Toome M."/>
            <person name="Kuo A."/>
            <person name="Henrissat B."/>
            <person name="Lipzen A."/>
            <person name="Tritt A."/>
            <person name="Yoshinaga Y."/>
            <person name="Zane M."/>
            <person name="Barry K."/>
            <person name="Grigoriev I.V."/>
            <person name="Spatafora J.W."/>
            <person name="Aimea M.C."/>
        </authorList>
    </citation>
    <scope>NUCLEOTIDE SEQUENCE [LARGE SCALE GENOMIC DNA]</scope>
    <source>
        <strain evidence="8 9">UBC 951</strain>
    </source>
</reference>
<proteinExistence type="predicted"/>
<dbReference type="SUPFAM" id="SSF63748">
    <property type="entry name" value="Tudor/PWWP/MBT"/>
    <property type="match status" value="1"/>
</dbReference>
<evidence type="ECO:0000313" key="8">
    <source>
        <dbReference type="EMBL" id="KDN53500.1"/>
    </source>
</evidence>
<evidence type="ECO:0000256" key="5">
    <source>
        <dbReference type="SAM" id="MobiDB-lite"/>
    </source>
</evidence>
<name>A0A066WS38_TILAU</name>
<feature type="domain" description="Tudor" evidence="6">
    <location>
        <begin position="793"/>
        <end position="853"/>
    </location>
</feature>
<dbReference type="Proteomes" id="UP000027361">
    <property type="component" value="Unassembled WGS sequence"/>
</dbReference>
<dbReference type="FunFam" id="2.30.30.140:FF:000018">
    <property type="entry name" value="Serine/threonine-protein kinase 31"/>
    <property type="match status" value="1"/>
</dbReference>
<feature type="domain" description="TNase-like" evidence="7">
    <location>
        <begin position="19"/>
        <end position="178"/>
    </location>
</feature>
<dbReference type="RefSeq" id="XP_013246385.1">
    <property type="nucleotide sequence ID" value="XM_013390931.1"/>
</dbReference>
<feature type="domain" description="TNase-like" evidence="7">
    <location>
        <begin position="202"/>
        <end position="365"/>
    </location>
</feature>
<evidence type="ECO:0008006" key="10">
    <source>
        <dbReference type="Google" id="ProtNLM"/>
    </source>
</evidence>
<sequence>MTFSATPALALAQQQQQQPLQSGIVRSILSGDTLVLRPKGSTNPSAQKTIHVAGIAAPRLGSRERDDEPQAFSSRDFLRLLTVGKEVRYRVEYTVPVPGGGSREYAHAFLPPRGPGLPDMNVSHEILRAGWAKVHDSNSRRNNPSLPTSEEDEDGGWKAVQRSVQNEAQEEGRGLWGPDSLWKVSHTMPEDSVAFLNEWKGVPIDGIVESVKDGSMLRVRLLLTSRNHQVINLSLAGVKAPRVNGAADRGSSAGGEPFGPESLFFVESRLLQRNVKVHLLSLPQTSSAAPGTLLSGNPAPLTTSYVIGSVQHPAGDIAQFLLSHGLAKLVDWHAGFVNSAFPGVMEKYRAAERGAKEKRAGIWSNWTPPAAAATGSSQTNGANGHAALGARVPGKQFEGVVSRIVTPESFIIKPLSGGAEQRIFLSSVRQPAPREANLAGYGQEAREFLRKKLIGKHVRVHVDYVKPKEGEFEEKHCATIQAIRAGGGQSSKEPGSINEQLISRGLATVQRHRKDDEDRSSEFDKLINAEAAAISEQKGVHSGKENPLVRVPDCSENAGKANSYLPCLKRSGKVAAIVDFVAGASRLKLFVPRENVKITLVLAGIKAPRTGRNANEKDEPFSREGLAYSTERLLQRDVDIEVYGTDKVGGFIGAVFVNRTENIAVGLVENGLAEVHAYSAENVSFGAQLMAAETQAKSQKKGMWHDFVEAVNEAEAPAASSSVQNDLGSAHAAPARKEYVDVIISDVRGNGSDVPFGFAVQVLDDKISQLETLMNDLALAHRSAPPSAPIGFAPRSGDLVSAKFSADGCWYRAQIRRSHPSTKTASIVYIDYGNMEEVSWKDMRPLDITRFGKGRLSPQAQEARLSFVKLYEGKSTEYALDALDRFREAAEGRKLIANIEMREAATMSNGGVPRLHLTLYDPADPNVGNPASCMNMDLVREGWALVDRSVPYAKSQPNMITAFADAEAEARKTRSGIFVYGDPTED</sequence>
<dbReference type="GO" id="GO:0031332">
    <property type="term" value="C:RNAi effector complex"/>
    <property type="evidence" value="ECO:0007669"/>
    <property type="project" value="InterPro"/>
</dbReference>
<accession>A0A066WS38</accession>
<keyword evidence="3" id="KW-0677">Repeat</keyword>
<dbReference type="OrthoDB" id="10023235at2759"/>
<dbReference type="GO" id="GO:0005634">
    <property type="term" value="C:nucleus"/>
    <property type="evidence" value="ECO:0007669"/>
    <property type="project" value="TreeGrafter"/>
</dbReference>
<dbReference type="SUPFAM" id="SSF50199">
    <property type="entry name" value="Staphylococcal nuclease"/>
    <property type="match status" value="5"/>
</dbReference>
<feature type="region of interest" description="Disordered" evidence="5">
    <location>
        <begin position="368"/>
        <end position="387"/>
    </location>
</feature>
<dbReference type="OMA" id="ARCADHH"/>
<dbReference type="InterPro" id="IPR002999">
    <property type="entry name" value="Tudor"/>
</dbReference>
<gene>
    <name evidence="8" type="ORF">K437DRAFT_252861</name>
</gene>
<evidence type="ECO:0000256" key="4">
    <source>
        <dbReference type="PIRNR" id="PIRNR017179"/>
    </source>
</evidence>
<comment type="caution">
    <text evidence="8">The sequence shown here is derived from an EMBL/GenBank/DDBJ whole genome shotgun (WGS) entry which is preliminary data.</text>
</comment>
<dbReference type="CDD" id="cd00175">
    <property type="entry name" value="SNc"/>
    <property type="match status" value="1"/>
</dbReference>
<feature type="domain" description="TNase-like" evidence="7">
    <location>
        <begin position="572"/>
        <end position="706"/>
    </location>
</feature>
<dbReference type="PROSITE" id="PS50304">
    <property type="entry name" value="TUDOR"/>
    <property type="match status" value="1"/>
</dbReference>
<dbReference type="GO" id="GO:0005829">
    <property type="term" value="C:cytosol"/>
    <property type="evidence" value="ECO:0007669"/>
    <property type="project" value="UniProtKB-UniRule"/>
</dbReference>
<keyword evidence="9" id="KW-1185">Reference proteome</keyword>
<organism evidence="8 9">
    <name type="scientific">Tilletiaria anomala (strain ATCC 24038 / CBS 436.72 / UBC 951)</name>
    <dbReference type="NCBI Taxonomy" id="1037660"/>
    <lineage>
        <taxon>Eukaryota</taxon>
        <taxon>Fungi</taxon>
        <taxon>Dikarya</taxon>
        <taxon>Basidiomycota</taxon>
        <taxon>Ustilaginomycotina</taxon>
        <taxon>Exobasidiomycetes</taxon>
        <taxon>Georgefischeriales</taxon>
        <taxon>Tilletiariaceae</taxon>
        <taxon>Tilletiaria</taxon>
    </lineage>
</organism>
<dbReference type="GeneID" id="25263424"/>
<keyword evidence="2 4" id="KW-0963">Cytoplasm</keyword>
<dbReference type="Pfam" id="PF00567">
    <property type="entry name" value="TUDOR"/>
    <property type="match status" value="1"/>
</dbReference>
<dbReference type="GO" id="GO:0003723">
    <property type="term" value="F:RNA binding"/>
    <property type="evidence" value="ECO:0007669"/>
    <property type="project" value="UniProtKB-UniRule"/>
</dbReference>
<feature type="domain" description="TNase-like" evidence="7">
    <location>
        <begin position="395"/>
        <end position="543"/>
    </location>
</feature>
<comment type="subcellular location">
    <subcellularLocation>
        <location evidence="1 4">Cytoplasm</location>
    </subcellularLocation>
</comment>
<dbReference type="STRING" id="1037660.A0A066WS38"/>
<dbReference type="EMBL" id="JMSN01000001">
    <property type="protein sequence ID" value="KDN53500.1"/>
    <property type="molecule type" value="Genomic_DNA"/>
</dbReference>
<dbReference type="GO" id="GO:0004518">
    <property type="term" value="F:nuclease activity"/>
    <property type="evidence" value="ECO:0007669"/>
    <property type="project" value="TreeGrafter"/>
</dbReference>
<dbReference type="HOGENOM" id="CLU_005966_1_0_1"/>
<dbReference type="Pfam" id="PF00565">
    <property type="entry name" value="SNase"/>
    <property type="match status" value="3"/>
</dbReference>
<dbReference type="PANTHER" id="PTHR12302">
    <property type="entry name" value="EBNA2 BINDING PROTEIN P100"/>
    <property type="match status" value="1"/>
</dbReference>
<evidence type="ECO:0000256" key="3">
    <source>
        <dbReference type="ARBA" id="ARBA00022737"/>
    </source>
</evidence>
<protein>
    <recommendedName>
        <fullName evidence="10">Transcription factor</fullName>
    </recommendedName>
</protein>
<dbReference type="GO" id="GO:0031047">
    <property type="term" value="P:regulatory ncRNA-mediated gene silencing"/>
    <property type="evidence" value="ECO:0007669"/>
    <property type="project" value="UniProtKB-UniRule"/>
</dbReference>
<dbReference type="SMART" id="SM00318">
    <property type="entry name" value="SNc"/>
    <property type="match status" value="4"/>
</dbReference>
<dbReference type="SMART" id="SM00333">
    <property type="entry name" value="TUDOR"/>
    <property type="match status" value="1"/>
</dbReference>
<dbReference type="PIRSF" id="PIRSF017179">
    <property type="entry name" value="RISC-Tudor-SN"/>
    <property type="match status" value="1"/>
</dbReference>
<dbReference type="Gene3D" id="2.30.30.140">
    <property type="match status" value="1"/>
</dbReference>
<evidence type="ECO:0000259" key="7">
    <source>
        <dbReference type="PROSITE" id="PS50830"/>
    </source>
</evidence>
<dbReference type="GO" id="GO:0006402">
    <property type="term" value="P:mRNA catabolic process"/>
    <property type="evidence" value="ECO:0007669"/>
    <property type="project" value="UniProtKB-UniRule"/>
</dbReference>
<evidence type="ECO:0000313" key="9">
    <source>
        <dbReference type="Proteomes" id="UP000027361"/>
    </source>
</evidence>
<dbReference type="InterPro" id="IPR016071">
    <property type="entry name" value="Staphylococal_nuclease_OB-fold"/>
</dbReference>
<dbReference type="FunCoup" id="A0A066WS38">
    <property type="interactions" value="723"/>
</dbReference>
<evidence type="ECO:0000256" key="1">
    <source>
        <dbReference type="ARBA" id="ARBA00004496"/>
    </source>
</evidence>
<feature type="region of interest" description="Disordered" evidence="5">
    <location>
        <begin position="135"/>
        <end position="157"/>
    </location>
</feature>
<dbReference type="InterPro" id="IPR035437">
    <property type="entry name" value="SNase_OB-fold_sf"/>
</dbReference>
<dbReference type="PROSITE" id="PS50830">
    <property type="entry name" value="TNASE_3"/>
    <property type="match status" value="4"/>
</dbReference>
<evidence type="ECO:0000259" key="6">
    <source>
        <dbReference type="PROSITE" id="PS50304"/>
    </source>
</evidence>